<keyword evidence="8" id="KW-0509">mRNA transport</keyword>
<keyword evidence="17" id="KW-1185">Reference proteome</keyword>
<evidence type="ECO:0000259" key="14">
    <source>
        <dbReference type="PROSITE" id="PS50030"/>
    </source>
</evidence>
<feature type="compositionally biased region" description="Low complexity" evidence="13">
    <location>
        <begin position="3498"/>
        <end position="3512"/>
    </location>
</feature>
<dbReference type="Gene3D" id="3.30.2410.10">
    <property type="entry name" value="Hect, E3 ligase catalytic domain"/>
    <property type="match status" value="1"/>
</dbReference>
<protein>
    <recommendedName>
        <fullName evidence="4">HECT-type E3 ubiquitin transferase</fullName>
        <ecNumber evidence="4">2.3.2.26</ecNumber>
    </recommendedName>
</protein>
<gene>
    <name evidence="16" type="ORF">AYI70_g9623</name>
</gene>
<dbReference type="GO" id="GO:0061630">
    <property type="term" value="F:ubiquitin protein ligase activity"/>
    <property type="evidence" value="ECO:0007669"/>
    <property type="project" value="UniProtKB-EC"/>
</dbReference>
<evidence type="ECO:0000256" key="5">
    <source>
        <dbReference type="ARBA" id="ARBA00022448"/>
    </source>
</evidence>
<dbReference type="SUPFAM" id="SSF56204">
    <property type="entry name" value="Hect, E3 ligase catalytic domain"/>
    <property type="match status" value="1"/>
</dbReference>
<dbReference type="InterPro" id="IPR010309">
    <property type="entry name" value="E3_Ub_ligase_DUF908"/>
</dbReference>
<comment type="pathway">
    <text evidence="3">Protein modification; protein ubiquitination.</text>
</comment>
<dbReference type="InterPro" id="IPR016024">
    <property type="entry name" value="ARM-type_fold"/>
</dbReference>
<evidence type="ECO:0000256" key="13">
    <source>
        <dbReference type="SAM" id="MobiDB-lite"/>
    </source>
</evidence>
<feature type="region of interest" description="Disordered" evidence="13">
    <location>
        <begin position="1832"/>
        <end position="1851"/>
    </location>
</feature>
<comment type="caution">
    <text evidence="16">The sequence shown here is derived from an EMBL/GenBank/DDBJ whole genome shotgun (WGS) entry which is preliminary data.</text>
</comment>
<dbReference type="PANTHER" id="PTHR11254:SF67">
    <property type="entry name" value="E3 UBIQUITIN-PROTEIN LIGASE HUWE1"/>
    <property type="match status" value="1"/>
</dbReference>
<dbReference type="InterPro" id="IPR025527">
    <property type="entry name" value="HUWE1/Rev1_UBM"/>
</dbReference>
<feature type="compositionally biased region" description="Polar residues" evidence="13">
    <location>
        <begin position="1225"/>
        <end position="1236"/>
    </location>
</feature>
<dbReference type="InterPro" id="IPR015940">
    <property type="entry name" value="UBA"/>
</dbReference>
<feature type="region of interest" description="Disordered" evidence="13">
    <location>
        <begin position="3488"/>
        <end position="3527"/>
    </location>
</feature>
<feature type="compositionally biased region" description="Polar residues" evidence="13">
    <location>
        <begin position="1256"/>
        <end position="1268"/>
    </location>
</feature>
<evidence type="ECO:0000256" key="12">
    <source>
        <dbReference type="SAM" id="Coils"/>
    </source>
</evidence>
<feature type="compositionally biased region" description="Acidic residues" evidence="13">
    <location>
        <begin position="2482"/>
        <end position="2503"/>
    </location>
</feature>
<dbReference type="Pfam" id="PF00632">
    <property type="entry name" value="HECT"/>
    <property type="match status" value="1"/>
</dbReference>
<feature type="region of interest" description="Disordered" evidence="13">
    <location>
        <begin position="2596"/>
        <end position="2717"/>
    </location>
</feature>
<feature type="region of interest" description="Disordered" evidence="13">
    <location>
        <begin position="3329"/>
        <end position="3391"/>
    </location>
</feature>
<dbReference type="InterPro" id="IPR010314">
    <property type="entry name" value="E3_Ub_ligase_DUF913"/>
</dbReference>
<dbReference type="SUPFAM" id="SSF48371">
    <property type="entry name" value="ARM repeat"/>
    <property type="match status" value="1"/>
</dbReference>
<dbReference type="InterPro" id="IPR009060">
    <property type="entry name" value="UBA-like_sf"/>
</dbReference>
<feature type="region of interest" description="Disordered" evidence="13">
    <location>
        <begin position="3023"/>
        <end position="3056"/>
    </location>
</feature>
<evidence type="ECO:0000313" key="16">
    <source>
        <dbReference type="EMBL" id="OMJ11593.1"/>
    </source>
</evidence>
<keyword evidence="5" id="KW-0813">Transport</keyword>
<dbReference type="Gene3D" id="1.10.8.10">
    <property type="entry name" value="DNA helicase RuvA subunit, C-terminal domain"/>
    <property type="match status" value="1"/>
</dbReference>
<dbReference type="GO" id="GO:0006511">
    <property type="term" value="P:ubiquitin-dependent protein catabolic process"/>
    <property type="evidence" value="ECO:0007669"/>
    <property type="project" value="TreeGrafter"/>
</dbReference>
<dbReference type="InterPro" id="IPR050409">
    <property type="entry name" value="E3_ubiq-protein_ligase"/>
</dbReference>
<keyword evidence="9" id="KW-0539">Nucleus</keyword>
<feature type="active site" description="Glycyl thioester intermediate" evidence="11">
    <location>
        <position position="4604"/>
    </location>
</feature>
<accession>A0A1R1XAD5</accession>
<dbReference type="PANTHER" id="PTHR11254">
    <property type="entry name" value="HECT DOMAIN UBIQUITIN-PROTEIN LIGASE"/>
    <property type="match status" value="1"/>
</dbReference>
<feature type="region of interest" description="Disordered" evidence="13">
    <location>
        <begin position="54"/>
        <end position="81"/>
    </location>
</feature>
<feature type="compositionally biased region" description="Polar residues" evidence="13">
    <location>
        <begin position="2685"/>
        <end position="2708"/>
    </location>
</feature>
<comment type="catalytic activity">
    <reaction evidence="1">
        <text>S-ubiquitinyl-[E2 ubiquitin-conjugating enzyme]-L-cysteine + [acceptor protein]-L-lysine = [E2 ubiquitin-conjugating enzyme]-L-cysteine + N(6)-ubiquitinyl-[acceptor protein]-L-lysine.</text>
        <dbReference type="EC" id="2.3.2.26"/>
    </reaction>
</comment>
<feature type="compositionally biased region" description="Acidic residues" evidence="13">
    <location>
        <begin position="2415"/>
        <end position="2429"/>
    </location>
</feature>
<dbReference type="EMBL" id="LSSN01004393">
    <property type="protein sequence ID" value="OMJ11593.1"/>
    <property type="molecule type" value="Genomic_DNA"/>
</dbReference>
<organism evidence="16 17">
    <name type="scientific">Smittium culicis</name>
    <dbReference type="NCBI Taxonomy" id="133412"/>
    <lineage>
        <taxon>Eukaryota</taxon>
        <taxon>Fungi</taxon>
        <taxon>Fungi incertae sedis</taxon>
        <taxon>Zoopagomycota</taxon>
        <taxon>Kickxellomycotina</taxon>
        <taxon>Harpellomycetes</taxon>
        <taxon>Harpellales</taxon>
        <taxon>Legeriomycetaceae</taxon>
        <taxon>Smittium</taxon>
    </lineage>
</organism>
<dbReference type="EC" id="2.3.2.26" evidence="4"/>
<proteinExistence type="inferred from homology"/>
<dbReference type="CDD" id="cd00078">
    <property type="entry name" value="HECTc"/>
    <property type="match status" value="1"/>
</dbReference>
<dbReference type="STRING" id="133412.A0A1R1XAD5"/>
<feature type="region of interest" description="Disordered" evidence="13">
    <location>
        <begin position="3687"/>
        <end position="3719"/>
    </location>
</feature>
<name>A0A1R1XAD5_9FUNG</name>
<keyword evidence="12" id="KW-0175">Coiled coil</keyword>
<feature type="compositionally biased region" description="Polar residues" evidence="13">
    <location>
        <begin position="2954"/>
        <end position="2974"/>
    </location>
</feature>
<feature type="coiled-coil region" evidence="12">
    <location>
        <begin position="2127"/>
        <end position="2154"/>
    </location>
</feature>
<feature type="compositionally biased region" description="Low complexity" evidence="13">
    <location>
        <begin position="2608"/>
        <end position="2618"/>
    </location>
</feature>
<feature type="compositionally biased region" description="Polar residues" evidence="13">
    <location>
        <begin position="1832"/>
        <end position="1844"/>
    </location>
</feature>
<dbReference type="Pfam" id="PF06025">
    <property type="entry name" value="DUF913"/>
    <property type="match status" value="1"/>
</dbReference>
<dbReference type="FunFam" id="3.30.2160.10:FF:000001">
    <property type="entry name" value="E3 ubiquitin-protein ligase NEDD4-like"/>
    <property type="match status" value="1"/>
</dbReference>
<feature type="compositionally biased region" description="Polar residues" evidence="13">
    <location>
        <begin position="3329"/>
        <end position="3387"/>
    </location>
</feature>
<dbReference type="PROSITE" id="PS50237">
    <property type="entry name" value="HECT"/>
    <property type="match status" value="1"/>
</dbReference>
<evidence type="ECO:0000256" key="3">
    <source>
        <dbReference type="ARBA" id="ARBA00004906"/>
    </source>
</evidence>
<feature type="region of interest" description="Disordered" evidence="13">
    <location>
        <begin position="2953"/>
        <end position="2982"/>
    </location>
</feature>
<dbReference type="InterPro" id="IPR000569">
    <property type="entry name" value="HECT_dom"/>
</dbReference>
<evidence type="ECO:0000256" key="11">
    <source>
        <dbReference type="PROSITE-ProRule" id="PRU00104"/>
    </source>
</evidence>
<dbReference type="Proteomes" id="UP000187283">
    <property type="component" value="Unassembled WGS sequence"/>
</dbReference>
<evidence type="ECO:0000256" key="1">
    <source>
        <dbReference type="ARBA" id="ARBA00000885"/>
    </source>
</evidence>
<dbReference type="GO" id="GO:0005634">
    <property type="term" value="C:nucleus"/>
    <property type="evidence" value="ECO:0007669"/>
    <property type="project" value="UniProtKB-SubCell"/>
</dbReference>
<dbReference type="SMART" id="SM00165">
    <property type="entry name" value="UBA"/>
    <property type="match status" value="1"/>
</dbReference>
<dbReference type="SMART" id="SM00119">
    <property type="entry name" value="HECTc"/>
    <property type="match status" value="1"/>
</dbReference>
<feature type="region of interest" description="Disordered" evidence="13">
    <location>
        <begin position="2478"/>
        <end position="2503"/>
    </location>
</feature>
<dbReference type="Pfam" id="PF14377">
    <property type="entry name" value="UBM"/>
    <property type="match status" value="2"/>
</dbReference>
<dbReference type="GO" id="GO:0005737">
    <property type="term" value="C:cytoplasm"/>
    <property type="evidence" value="ECO:0007669"/>
    <property type="project" value="TreeGrafter"/>
</dbReference>
<dbReference type="PROSITE" id="PS50030">
    <property type="entry name" value="UBA"/>
    <property type="match status" value="1"/>
</dbReference>
<reference evidence="16 17" key="1">
    <citation type="submission" date="2017-01" db="EMBL/GenBank/DDBJ databases">
        <authorList>
            <person name="Mah S.A."/>
            <person name="Swanson W.J."/>
            <person name="Moy G.W."/>
            <person name="Vacquier V.D."/>
        </authorList>
    </citation>
    <scope>NUCLEOTIDE SEQUENCE [LARGE SCALE GENOMIC DNA]</scope>
    <source>
        <strain evidence="16 17">GSMNP</strain>
    </source>
</reference>
<dbReference type="SUPFAM" id="SSF46934">
    <property type="entry name" value="UBA-like"/>
    <property type="match status" value="1"/>
</dbReference>
<feature type="region of interest" description="Disordered" evidence="13">
    <location>
        <begin position="1225"/>
        <end position="1282"/>
    </location>
</feature>
<feature type="compositionally biased region" description="Polar residues" evidence="13">
    <location>
        <begin position="3687"/>
        <end position="3706"/>
    </location>
</feature>
<comment type="similarity">
    <text evidence="10">Belongs to the UPL family. TOM1/PTR1 subfamily.</text>
</comment>
<feature type="domain" description="HECT" evidence="15">
    <location>
        <begin position="4300"/>
        <end position="4637"/>
    </location>
</feature>
<evidence type="ECO:0000256" key="10">
    <source>
        <dbReference type="ARBA" id="ARBA00034494"/>
    </source>
</evidence>
<dbReference type="GO" id="GO:0000209">
    <property type="term" value="P:protein polyubiquitination"/>
    <property type="evidence" value="ECO:0007669"/>
    <property type="project" value="TreeGrafter"/>
</dbReference>
<evidence type="ECO:0000313" key="17">
    <source>
        <dbReference type="Proteomes" id="UP000187283"/>
    </source>
</evidence>
<feature type="compositionally biased region" description="Polar residues" evidence="13">
    <location>
        <begin position="67"/>
        <end position="81"/>
    </location>
</feature>
<evidence type="ECO:0000256" key="4">
    <source>
        <dbReference type="ARBA" id="ARBA00012485"/>
    </source>
</evidence>
<keyword evidence="6" id="KW-0808">Transferase</keyword>
<feature type="domain" description="UBA" evidence="14">
    <location>
        <begin position="1177"/>
        <end position="1217"/>
    </location>
</feature>
<dbReference type="FunFam" id="3.30.2410.10:FF:000004">
    <property type="entry name" value="E3 ubiquitin-protein ligase HUWE1, variant"/>
    <property type="match status" value="1"/>
</dbReference>
<dbReference type="Pfam" id="PF06012">
    <property type="entry name" value="DUF908"/>
    <property type="match status" value="1"/>
</dbReference>
<evidence type="ECO:0000256" key="7">
    <source>
        <dbReference type="ARBA" id="ARBA00022786"/>
    </source>
</evidence>
<evidence type="ECO:0000256" key="8">
    <source>
        <dbReference type="ARBA" id="ARBA00022816"/>
    </source>
</evidence>
<evidence type="ECO:0000256" key="9">
    <source>
        <dbReference type="ARBA" id="ARBA00023242"/>
    </source>
</evidence>
<dbReference type="InterPro" id="IPR035983">
    <property type="entry name" value="Hect_E3_ubiquitin_ligase"/>
</dbReference>
<dbReference type="UniPathway" id="UPA00143"/>
<comment type="subcellular location">
    <subcellularLocation>
        <location evidence="2">Nucleus</location>
    </subcellularLocation>
</comment>
<evidence type="ECO:0000256" key="6">
    <source>
        <dbReference type="ARBA" id="ARBA00022679"/>
    </source>
</evidence>
<feature type="compositionally biased region" description="Polar residues" evidence="13">
    <location>
        <begin position="2645"/>
        <end position="2676"/>
    </location>
</feature>
<keyword evidence="7 11" id="KW-0833">Ubl conjugation pathway</keyword>
<dbReference type="OrthoDB" id="8068875at2759"/>
<evidence type="ECO:0000259" key="15">
    <source>
        <dbReference type="PROSITE" id="PS50237"/>
    </source>
</evidence>
<feature type="region of interest" description="Disordered" evidence="13">
    <location>
        <begin position="2395"/>
        <end position="2441"/>
    </location>
</feature>
<dbReference type="Gene3D" id="3.90.1750.10">
    <property type="entry name" value="Hect, E3 ligase catalytic domains"/>
    <property type="match status" value="1"/>
</dbReference>
<dbReference type="FunFam" id="3.90.1750.10:FF:000003">
    <property type="entry name" value="E3 ubiquitin-protein ligase UPL1"/>
    <property type="match status" value="1"/>
</dbReference>
<evidence type="ECO:0000256" key="2">
    <source>
        <dbReference type="ARBA" id="ARBA00004123"/>
    </source>
</evidence>
<dbReference type="Gene3D" id="3.30.2160.10">
    <property type="entry name" value="Hect, E3 ligase catalytic domain"/>
    <property type="match status" value="1"/>
</dbReference>
<feature type="compositionally biased region" description="Polar residues" evidence="13">
    <location>
        <begin position="2596"/>
        <end position="2606"/>
    </location>
</feature>
<dbReference type="GO" id="GO:0051028">
    <property type="term" value="P:mRNA transport"/>
    <property type="evidence" value="ECO:0007669"/>
    <property type="project" value="UniProtKB-KW"/>
</dbReference>
<sequence>MIDFSFYRSASDVLKIMNSTETESSDNITTSIDDSSKSHAEVGFDVVDTPKAIRTPAVTPSRKKNLGRSSTSKKLSSRQNSVNPFDPSFITEGLVSIEVPLKNFKGLNSTQILDSLANFYKVPAQMQFSLFHRIRVSLALSPNNHSDLNSLFKARMYATAIIALSSSKEEFKTLLSRNQDKISQNLSELLKPESNVPLDVQTAVVYALDSFLDQSSEISNIYSALNVSANHGIIMFILRKIFNKSNPSSDPNLCFPRDFRNSVYNLLITLTENFKGVRLLASSGIVSVLVEALNFKDENYYYDVFKSSRILNCLLSSKNSTFSSFIDENGLPTLISRIDHEVSRLSAIEDSLSDIERSKYDSTSPLIPNYPSNFENVFVRPELVPSSNVILLREIFKMLSRLLLSNSNQDRLRNLVEGSLPSSLTKVFKHQTSFGCNVYGYSIDIMANMIHNEPTSLSVLQEVGLPQIFMSLVSKNIPFSGDVIAAIPNGIGALCLNEAGVEMLNNSKLLDNLFGVFTNADFLKVLTDSDVPGSLGIAMDEFMRHFPNLKPQVLDSILSSLKKLLELGKPNSVIAKVNPGFSKLFIGDSCFEKKEYLCDIYNMMVESMSTFLESLLEERSHNALFLEKGGLEILLSCIKSDLLNFNWPSSKMSRSINGIIRSISRSKPEETFIALFDLLKDLLGSPSYEFLLEKALTDLEVLINPSNLDQKTQESINQSLHLLSAVSGILFFITDSLNNFNSSVNRHNLNLHYTFCTDENRVLVEKLTLLFDLVISSEIYIVDLSESSANTPKLSTENNNATSRADEILSIDNKHDKPYCQSNIAYLKDVLTKSSSNFTKFFQSFTKLLIPKKTTSLEISKDIFETLKVISRFTVCGLNSVPSIKNSPKKLKYIRSIVEISSMLLIKYNVRALIQVPFLAAFVLEGGIKSFSNLITYLIENGSDYIDLNNTKLDNNSSNCSDSTSINDKDIETADKFNEVLEMIFTVIRFLSSGSNIIEYPYLPNVKVFSQSKSPCIFIDSDNIIIPHVLISEIMNDVFPAIQSIWESTKIVKYSPEVMESLIHVIKALIQGENEPLSKPVVSDIPSNLSRGDNRSHAHRLTESFYHDFYDTLIRPRGYNRNQSNLNAFEHEIYEEEGFSDENSAIEPRLNLPELDPVQLEGRFIRHLDTRVPRPIIPNQSHVDSLLSMGFPLNAVNNALIRTFNSLDRAADYLVSHPEEVLSSQFVDTSNPSTASDIPETELSETVERPVENDDYSPNITSSDSNAMSLDESRDHESSNNIDMSDFDAGASSIPTVIQNDTVVDSIPAQANEVAFNQALDLETSLTVDSNTTNSNDLIGISNSATVHGEPCDNNLISSNKPKEIDIDKNKSLTDKLFKGVKELRLRLVDSIPSVVTNILSDTSKFKFQMLSIISIFYKSKSKDKSTSITKDLACLYSPLVQISERLPKSKELDEPSSKVLLTFSTFWALIMNDPSLSTSFFDISTEVFNSLINILSVVINSIMDASPGDSTDIKPNTTDLARNIPEWFTPAILCINLYIKTEDDMLSPKCNLSPVEKFKADDSQKEKLENIIEKASTSDGESVKNSVSSDTSNLNNTYDKPKKISKASIDRNSAYNIAFNLIKILDKPNISVSHNTTNSILRLLMYFSRDKEFNEYIIKGKYLIQILRVLKRLPDHDGIENSSKKLTEDSIEKSLMSSSVHKSILLQIKQERMLVTHIVRHVVETSSIIKGSMTSRILSWLDDSQFRSPEVLSFLRGNSGAVLRDPIIFSDITAKHCSFLTPDSTKLSWRFLSPLKLEDVEYFESMSSKLNPALNEKNGINLDIDKADVSNENDSSTLDSAKSNCEGKEVDATLPEKPVSATESELLDHAEIPDEESIQNARSIVALIVEEILSLRDNFHSNSSQISSFTPSIFSSANLFDNNLPKKLPQLNIYNGDLWFENSEITAYRCYLLQLFCELLMICPFAIDAVLTTRANSENASNNLQSSKNNLNSLRSPLISHLVHDLVVREASINAALLTMAETNLKHSSDISIKSDNSPSLDSNSNVESNVDNNTLEILSTESITSTTPNIHNVENRYKNLLMAKRLLCMSRSQLCLSQINWSKIALCLLCPSNTLNPLVVLSDSSNILQKTHKKAEQLFEQFEKENKEILGAPVGSSSLANARSEKPSSIKKNLISEFNTSYESSVDRCRKLVLDHLCRAFKETLSCSRLSNPSNLPLNKKNLNTITVSIEITYSRLKSLSNLLNRLLNTKPYCNVHDLHDVHHKCIFTPEPSDKVGIMLLQRGMFDILNATITSLDLNYSQSKPIFNSLLKPMSQLSEISANLSKDDQLQLISVDKSDKSFDLENNPNQSYDILSIDRVIFEAIDEDIPPDLYQNSALGLFHGDLQRPSGIYRADAADGGSSSEDGFYSDHYDEDSSMSDFSESESENSANDNEVAISRSDRYNYIPRLLNNASHNQNNSGSANQNGSSDWVDITLQMDDNDDGSNDDGEDDDEMEDDEDDDHLTAEVIHDGMVDDDGFIEELDDIIDSDVSIDSGSQISADDDFDSDLEYNEDLVLDVLENLDNEFSFEADPMYNEEEFSRNTRRDITNHNNYLANSSTDLPASSVQRSEVSSSNHRDESRASTSGNVPSSLEIASLDVPTENNLQHTDSNSEISLNSLNFGDPSAQPQNYNPGIEETIEIGSTSSPPNSHTNRNSSSENSSDLNIRPGNIASNSLSSENQIIIGDINLPNSDSLRTRTSTSTRVPNINLPEFSASIHSLNSPAADSRMNTIELFNSFMNRSGILGNEARDLSGSRALGSRPLFRNSRFSAYAESESEFDDADDNEINYDDDGDVENEDIQEVVEDYHSGSDYSDSIVDFLDNPITLQNRNNVFSISGNANTPLNNLETSLTDIINVFVSGQSSSNRRHGLSANGIYGSINDLSHPIFNRSNEPRSLNNRNFEDFLISPNDITPLNTSSQSADRLNLNPQPSRPYPNENIVDISHDDTNRSFLNRSINPTVPMSSSAVNLTLSVTDPLSPNSDSAMTTHPNNLNSSTPITSGNSNDNLFNSRDSSVLTQNHLDQPLNFDTNSTPFSLDTSTDNISGFSAAFNTSSSNRSDTNTLNDNHYKDHFIKLKSQLCSVIIASAATNVNPLMSFYDRWQQESRIWNDRLVNDKTLKYGHSLMSRLSDDSEKQLSYRNRITAAKNSILKVTNKKDPKTINLDTKIDLDSSSVGLVEATRLNLENLDSLGERTSSISENANQDAEISISCVPDSSVEMIEPHLILDTSNSISATQNENVSLLSEDLHRPNFAMDQEASQEVSLIATASHDTGIGLVENASISSETQPLSGQATNNSDASSTNAEPDSQISQPPDQSVADSGNIDDSTPNIPENSDLTSTQNPPDPIFIQIDGRMVDVTNLGIDFEFLNAIPDDMRRDVILQRMGELELNDRTNALPTHSSNPSDEPDLVSREFLEALPIDIRQEVIQQQQLLRRIHERQERINSSRARNHLSTDNNSNSDASPNPDLLEIPTPLPPSNVVNSRGISSITNIDTEQAENISFTVPIQSPSTSQGISRSLPSGSPVTESKEFIAYKESFLTKNAVQLLSPAELSHLVKLVFLPKGNISDKLLGQVIFNLCKNINSRGDFISVLLKVLSENCSSLKRVEETISNYCLDNASKNSITSPSTKLLYSQVGDDSHNSQLIHSPSVENPISEKSTSANEKHPSQNETPFPYQPISIVQNFPLSRLKTDVAPYFPAICCLEALIKLAQSVPGATLSFLVESSLPDTKNPFSSKDKFDPSPSNSLNVSFSLVEDKLPVNHSDPNSGVLSHDQNSEIFLPCPLVILLRLLENPMFYGTNSSVTELLMQLLAVISKPLSAFVRRKLAILSLTGKETSPLPSISGQPIVTNDTQTVSAPQNIDLDNQPSSSNTPLDLPSKATEIISDDVQKSKSAFRPPKIPEYELRLISNVLVAGECTSKTFQYTLSLIQHLLNLEGSLYVIMDSLKKSAFNLAENLCNDLQNLITLLEKIDHASSHKPDSPNLDESKTVNVAVDFSGDINMVDVEKNLSKEKISDLTDELQTLTINQFSSASSCQSKILRLLKAFDYIITHTSKKADPDYTPRESPYLGLIKNQIKYIRKLELEIWKSDYFIKLWDLLSVCLTYSQKLSSLSHISTVLLPITEAFMVVSKPLVKPSLSKLEKTAHKSSSNSSLKSFLSSSDGSVTDSFFVSFTDTHKKILNSLVRSTPGLLSGSFSLLVHNPRVLDFDNKRSYVYQKLSSIIANNSRNNTRTLNLNVRRQYVFEDSFHQFAGKSGNEIRGGKLNVKFHDEEGVDVGGVTREWFQVLSRQMFNPDYALFLPSASDRITYQPNPQSWANPDHLFYFKFVGRIIGKAICDQRLLDAYFTRSFYKHMLGKPVDYKDLEALDPEYSKSLQWILDNDITDVVDETFSVELDDFGQRRVIELLPNGSQIQVTEENKAEYVKLVAEQRLSLAIKDQIKSFLDGFHELVPKDLIQIMNEQEIELLISGMPDIDVDDWRNNTEYQGGYSPSSPQIIWFWRTVRSFDQEERAKLLQFVTGTSKVPLEGFSKLQGSGGIQKFQIHRDFSSAARLPSAHTCFNQLDLPLYDSYETLRSQLLLAISECTTGFGFS</sequence>
<dbReference type="Pfam" id="PF00627">
    <property type="entry name" value="UBA"/>
    <property type="match status" value="1"/>
</dbReference>